<evidence type="ECO:0000313" key="5">
    <source>
        <dbReference type="Proteomes" id="UP000198403"/>
    </source>
</evidence>
<dbReference type="InterPro" id="IPR052039">
    <property type="entry name" value="Caspase-related_regulators"/>
</dbReference>
<dbReference type="Pfam" id="PF00656">
    <property type="entry name" value="Peptidase_C14"/>
    <property type="match status" value="1"/>
</dbReference>
<dbReference type="OrthoDB" id="491589at2"/>
<accession>A0A238VEE6</accession>
<dbReference type="GO" id="GO:0006508">
    <property type="term" value="P:proteolysis"/>
    <property type="evidence" value="ECO:0007669"/>
    <property type="project" value="InterPro"/>
</dbReference>
<feature type="transmembrane region" description="Helical" evidence="2">
    <location>
        <begin position="513"/>
        <end position="533"/>
    </location>
</feature>
<feature type="compositionally biased region" description="Low complexity" evidence="1">
    <location>
        <begin position="394"/>
        <end position="403"/>
    </location>
</feature>
<feature type="transmembrane region" description="Helical" evidence="2">
    <location>
        <begin position="576"/>
        <end position="594"/>
    </location>
</feature>
<dbReference type="RefSeq" id="WP_089335169.1">
    <property type="nucleotide sequence ID" value="NZ_FZNO01000003.1"/>
</dbReference>
<dbReference type="InterPro" id="IPR011600">
    <property type="entry name" value="Pept_C14_caspase"/>
</dbReference>
<dbReference type="SUPFAM" id="SSF52129">
    <property type="entry name" value="Caspase-like"/>
    <property type="match status" value="1"/>
</dbReference>
<dbReference type="GO" id="GO:0004197">
    <property type="term" value="F:cysteine-type endopeptidase activity"/>
    <property type="evidence" value="ECO:0007669"/>
    <property type="project" value="InterPro"/>
</dbReference>
<evidence type="ECO:0000313" key="4">
    <source>
        <dbReference type="EMBL" id="SNR32417.1"/>
    </source>
</evidence>
<dbReference type="Proteomes" id="UP000198403">
    <property type="component" value="Unassembled WGS sequence"/>
</dbReference>
<feature type="region of interest" description="Disordered" evidence="1">
    <location>
        <begin position="314"/>
        <end position="403"/>
    </location>
</feature>
<dbReference type="AlphaFoldDB" id="A0A238VEE6"/>
<feature type="transmembrane region" description="Helical" evidence="2">
    <location>
        <begin position="545"/>
        <end position="564"/>
    </location>
</feature>
<dbReference type="PANTHER" id="PTHR22576:SF37">
    <property type="entry name" value="MUCOSA-ASSOCIATED LYMPHOID TISSUE LYMPHOMA TRANSLOCATION PROTEIN 1"/>
    <property type="match status" value="1"/>
</dbReference>
<feature type="domain" description="Peptidase C14 caspase" evidence="3">
    <location>
        <begin position="5"/>
        <end position="230"/>
    </location>
</feature>
<keyword evidence="2" id="KW-0472">Membrane</keyword>
<feature type="transmembrane region" description="Helical" evidence="2">
    <location>
        <begin position="448"/>
        <end position="468"/>
    </location>
</feature>
<keyword evidence="2" id="KW-1133">Transmembrane helix</keyword>
<feature type="transmembrane region" description="Helical" evidence="2">
    <location>
        <begin position="408"/>
        <end position="428"/>
    </location>
</feature>
<evidence type="ECO:0000256" key="1">
    <source>
        <dbReference type="SAM" id="MobiDB-lite"/>
    </source>
</evidence>
<reference evidence="4 5" key="1">
    <citation type="submission" date="2017-06" db="EMBL/GenBank/DDBJ databases">
        <authorList>
            <person name="Kim H.J."/>
            <person name="Triplett B.A."/>
        </authorList>
    </citation>
    <scope>NUCLEOTIDE SEQUENCE [LARGE SCALE GENOMIC DNA]</scope>
    <source>
        <strain evidence="4 5">DSM 44272</strain>
    </source>
</reference>
<name>A0A238VEE6_9ACTN</name>
<dbReference type="EMBL" id="FZNO01000003">
    <property type="protein sequence ID" value="SNR32417.1"/>
    <property type="molecule type" value="Genomic_DNA"/>
</dbReference>
<keyword evidence="5" id="KW-1185">Reference proteome</keyword>
<evidence type="ECO:0000256" key="2">
    <source>
        <dbReference type="SAM" id="Phobius"/>
    </source>
</evidence>
<organism evidence="4 5">
    <name type="scientific">Blastococcus mobilis</name>
    <dbReference type="NCBI Taxonomy" id="1938746"/>
    <lineage>
        <taxon>Bacteria</taxon>
        <taxon>Bacillati</taxon>
        <taxon>Actinomycetota</taxon>
        <taxon>Actinomycetes</taxon>
        <taxon>Geodermatophilales</taxon>
        <taxon>Geodermatophilaceae</taxon>
        <taxon>Blastococcus</taxon>
    </lineage>
</organism>
<feature type="compositionally biased region" description="Low complexity" evidence="1">
    <location>
        <begin position="338"/>
        <end position="355"/>
    </location>
</feature>
<sequence length="667" mass="70264">MAAGRKALVVATYEYADGGLRRLAAPEHDAEALAAVLEDPAVAGFDVTMLVNQPHHVVGEAIADFYTGARRDDLTLLYFTGHGLKDDEGRLYLAMTNTRRSALMFTAISGAQLNDAMDASASRRKVLILDCCYSGAFPSGRRAKADEGVQTLERFQGKGRAVLTASDATQYAFEGDDLRGTGTSSVFTRYLVEAISSGAADLDEDGDIALDELYSYVYDRVTTEMPQQRPKKQEDVDGRILIARNVHWTLPVHLQHVIESPIAAQRLSAVQELEHLHRAGNDIVRAAVAEQLAVLAADDSRSVAAAASGLQERLGLDGGTSSERTVREPAAETRAVQAPGGPAAVTTGAASGVSGPARRPPVTAKAPPPDASATPRRSATPAGPTVDGRTRGRAAGPDDAAQAQPPGALPLLLTVTLVGGVLLLLSRFLVFESTYTVVAADFQNGIHWISWVIGAGLPLLVAFQLLVVRGTAAWGVALAGGMVGGAALSQLDLVLATWAYFRTPETSEMPGPGWWATLLGAVVLLGGAVVVLRQPSLRARPGVRSDWRAFSGVLLVVGGLAAWLTAQDEASPWLTFNEPALLLAAVCFPVVVLDLDRAQRLFGLATATVLAVWVASGHVQALVIDNFPVDARATVVALVSVVCSLAGCYLSQARTGRRLEGDPIGSR</sequence>
<feature type="transmembrane region" description="Helical" evidence="2">
    <location>
        <begin position="475"/>
        <end position="501"/>
    </location>
</feature>
<feature type="transmembrane region" description="Helical" evidence="2">
    <location>
        <begin position="631"/>
        <end position="650"/>
    </location>
</feature>
<evidence type="ECO:0000259" key="3">
    <source>
        <dbReference type="Pfam" id="PF00656"/>
    </source>
</evidence>
<gene>
    <name evidence="4" type="ORF">SAMN06272737_1037</name>
</gene>
<feature type="transmembrane region" description="Helical" evidence="2">
    <location>
        <begin position="601"/>
        <end position="619"/>
    </location>
</feature>
<dbReference type="InterPro" id="IPR029030">
    <property type="entry name" value="Caspase-like_dom_sf"/>
</dbReference>
<keyword evidence="2" id="KW-0812">Transmembrane</keyword>
<dbReference type="Gene3D" id="3.40.50.1460">
    <property type="match status" value="1"/>
</dbReference>
<dbReference type="NCBIfam" id="NF047832">
    <property type="entry name" value="caspase_w_EACC1"/>
    <property type="match status" value="1"/>
</dbReference>
<dbReference type="PANTHER" id="PTHR22576">
    <property type="entry name" value="MUCOSA ASSOCIATED LYMPHOID TISSUE LYMPHOMA TRANSLOCATION PROTEIN 1/PARACASPASE"/>
    <property type="match status" value="1"/>
</dbReference>
<protein>
    <submittedName>
        <fullName evidence="4">Caspase domain-containing protein</fullName>
    </submittedName>
</protein>
<proteinExistence type="predicted"/>